<dbReference type="InterPro" id="IPR013783">
    <property type="entry name" value="Ig-like_fold"/>
</dbReference>
<dbReference type="PROSITE" id="PS50835">
    <property type="entry name" value="IG_LIKE"/>
    <property type="match status" value="3"/>
</dbReference>
<evidence type="ECO:0000256" key="11">
    <source>
        <dbReference type="SAM" id="MobiDB-lite"/>
    </source>
</evidence>
<keyword evidence="9" id="KW-0325">Glycoprotein</keyword>
<evidence type="ECO:0000256" key="2">
    <source>
        <dbReference type="ARBA" id="ARBA00022475"/>
    </source>
</evidence>
<dbReference type="SMART" id="SM00409">
    <property type="entry name" value="IG"/>
    <property type="match status" value="3"/>
</dbReference>
<dbReference type="InterPro" id="IPR007110">
    <property type="entry name" value="Ig-like_dom"/>
</dbReference>
<keyword evidence="14" id="KW-1185">Reference proteome</keyword>
<evidence type="ECO:0000256" key="9">
    <source>
        <dbReference type="ARBA" id="ARBA00023180"/>
    </source>
</evidence>
<evidence type="ECO:0000256" key="1">
    <source>
        <dbReference type="ARBA" id="ARBA00004251"/>
    </source>
</evidence>
<name>A0ABN9L2G5_9NEOB</name>
<dbReference type="Gene3D" id="2.60.40.10">
    <property type="entry name" value="Immunoglobulins"/>
    <property type="match status" value="3"/>
</dbReference>
<organism evidence="13 14">
    <name type="scientific">Ranitomeya imitator</name>
    <name type="common">mimic poison frog</name>
    <dbReference type="NCBI Taxonomy" id="111125"/>
    <lineage>
        <taxon>Eukaryota</taxon>
        <taxon>Metazoa</taxon>
        <taxon>Chordata</taxon>
        <taxon>Craniata</taxon>
        <taxon>Vertebrata</taxon>
        <taxon>Euteleostomi</taxon>
        <taxon>Amphibia</taxon>
        <taxon>Batrachia</taxon>
        <taxon>Anura</taxon>
        <taxon>Neobatrachia</taxon>
        <taxon>Hyloidea</taxon>
        <taxon>Dendrobatidae</taxon>
        <taxon>Dendrobatinae</taxon>
        <taxon>Ranitomeya</taxon>
    </lineage>
</organism>
<evidence type="ECO:0000256" key="7">
    <source>
        <dbReference type="ARBA" id="ARBA00023157"/>
    </source>
</evidence>
<keyword evidence="2" id="KW-1003">Cell membrane</keyword>
<dbReference type="Proteomes" id="UP001176940">
    <property type="component" value="Unassembled WGS sequence"/>
</dbReference>
<keyword evidence="4" id="KW-0732">Signal</keyword>
<keyword evidence="5" id="KW-1133">Transmembrane helix</keyword>
<dbReference type="InterPro" id="IPR013106">
    <property type="entry name" value="Ig_V-set"/>
</dbReference>
<dbReference type="PANTHER" id="PTHR25466">
    <property type="entry name" value="T-LYMPHOCYTE ACTIVATION ANTIGEN"/>
    <property type="match status" value="1"/>
</dbReference>
<comment type="caution">
    <text evidence="13">The sequence shown here is derived from an EMBL/GenBank/DDBJ whole genome shotgun (WGS) entry which is preliminary data.</text>
</comment>
<keyword evidence="3" id="KW-0812">Transmembrane</keyword>
<dbReference type="SUPFAM" id="SSF48726">
    <property type="entry name" value="Immunoglobulin"/>
    <property type="match status" value="3"/>
</dbReference>
<accession>A0ABN9L2G5</accession>
<gene>
    <name evidence="13" type="ORF">RIMI_LOCUS4770816</name>
</gene>
<dbReference type="PANTHER" id="PTHR25466:SF2">
    <property type="entry name" value="T-LYMPHOCYTE ACTIVATION ANTIGEN CD86"/>
    <property type="match status" value="1"/>
</dbReference>
<evidence type="ECO:0000313" key="13">
    <source>
        <dbReference type="EMBL" id="CAJ0931594.1"/>
    </source>
</evidence>
<evidence type="ECO:0000256" key="8">
    <source>
        <dbReference type="ARBA" id="ARBA00023170"/>
    </source>
</evidence>
<proteinExistence type="predicted"/>
<dbReference type="Pfam" id="PF07686">
    <property type="entry name" value="V-set"/>
    <property type="match status" value="1"/>
</dbReference>
<feature type="domain" description="Ig-like" evidence="12">
    <location>
        <begin position="162"/>
        <end position="254"/>
    </location>
</feature>
<dbReference type="SMART" id="SM00406">
    <property type="entry name" value="IGv"/>
    <property type="match status" value="2"/>
</dbReference>
<keyword evidence="10" id="KW-0393">Immunoglobulin domain</keyword>
<keyword evidence="6" id="KW-0472">Membrane</keyword>
<evidence type="ECO:0000259" key="12">
    <source>
        <dbReference type="PROSITE" id="PS50835"/>
    </source>
</evidence>
<dbReference type="EMBL" id="CAUEEQ010007831">
    <property type="protein sequence ID" value="CAJ0931594.1"/>
    <property type="molecule type" value="Genomic_DNA"/>
</dbReference>
<reference evidence="13" key="1">
    <citation type="submission" date="2023-07" db="EMBL/GenBank/DDBJ databases">
        <authorList>
            <person name="Stuckert A."/>
        </authorList>
    </citation>
    <scope>NUCLEOTIDE SEQUENCE</scope>
</reference>
<evidence type="ECO:0000256" key="10">
    <source>
        <dbReference type="ARBA" id="ARBA00023319"/>
    </source>
</evidence>
<feature type="domain" description="Ig-like" evidence="12">
    <location>
        <begin position="270"/>
        <end position="376"/>
    </location>
</feature>
<dbReference type="InterPro" id="IPR036179">
    <property type="entry name" value="Ig-like_dom_sf"/>
</dbReference>
<evidence type="ECO:0000256" key="5">
    <source>
        <dbReference type="ARBA" id="ARBA00022989"/>
    </source>
</evidence>
<evidence type="ECO:0000256" key="4">
    <source>
        <dbReference type="ARBA" id="ARBA00022729"/>
    </source>
</evidence>
<dbReference type="InterPro" id="IPR051713">
    <property type="entry name" value="T-cell_Activation_Regulation"/>
</dbReference>
<evidence type="ECO:0000256" key="6">
    <source>
        <dbReference type="ARBA" id="ARBA00023136"/>
    </source>
</evidence>
<dbReference type="InterPro" id="IPR003599">
    <property type="entry name" value="Ig_sub"/>
</dbReference>
<evidence type="ECO:0000256" key="3">
    <source>
        <dbReference type="ARBA" id="ARBA00022692"/>
    </source>
</evidence>
<protein>
    <recommendedName>
        <fullName evidence="12">Ig-like domain-containing protein</fullName>
    </recommendedName>
</protein>
<feature type="domain" description="Ig-like" evidence="12">
    <location>
        <begin position="14"/>
        <end position="123"/>
    </location>
</feature>
<comment type="subcellular location">
    <subcellularLocation>
        <location evidence="1">Cell membrane</location>
        <topology evidence="1">Single-pass type I membrane protein</topology>
    </subcellularLocation>
</comment>
<keyword evidence="7" id="KW-1015">Disulfide bond</keyword>
<sequence>MAKCNEQDFHQGMPSEGSSDKKKGQYCTAQRGTIIVAVGGSVTIPCTFTYPQQKDRSVQVYWRRGGNDRCGARDLIYNHTENWTHPNYTERISLVGNPKEEQTATITIRNLRKSDRPMFCCRIHLYEGSKIIQQWQNRHGTFIQFTDEFSVEQTDVVPAFIGENISIPCLFRYKGSSVIEEVTWTQGSSDLCVENNNKSVAWTERNKSEIRGRWSVLNFPQDLSLRITGVTAEDNNKQYCCKVKTTLRERSTVSSIHGTEVVVVDISDKPPFEVVQQYTLSPDGKDSATINCSFTHQPGIDTLWMGVFWRVGSPRGFYAYHPLKEMVHSSYRERTELRGLADLHIKGVRDTDNTTYYCFVMFKFCIDSDKTSSTIQYGTENNLMVDGKCKETNNEGTPFMLVCVMSQ</sequence>
<evidence type="ECO:0000313" key="14">
    <source>
        <dbReference type="Proteomes" id="UP001176940"/>
    </source>
</evidence>
<feature type="region of interest" description="Disordered" evidence="11">
    <location>
        <begin position="1"/>
        <end position="24"/>
    </location>
</feature>
<keyword evidence="8" id="KW-0675">Receptor</keyword>